<comment type="catalytic activity">
    <reaction evidence="10">
        <text>(2R,3R)-2,3-dihydroxy-3-methylpentanoate + NADP(+) = (S)-2-ethyl-2-hydroxy-3-oxobutanoate + NADPH + H(+)</text>
        <dbReference type="Rhea" id="RHEA:13493"/>
        <dbReference type="ChEBI" id="CHEBI:15378"/>
        <dbReference type="ChEBI" id="CHEBI:49256"/>
        <dbReference type="ChEBI" id="CHEBI:49258"/>
        <dbReference type="ChEBI" id="CHEBI:57783"/>
        <dbReference type="ChEBI" id="CHEBI:58349"/>
        <dbReference type="EC" id="1.1.1.86"/>
    </reaction>
</comment>
<evidence type="ECO:0000256" key="5">
    <source>
        <dbReference type="ARBA" id="ARBA00022605"/>
    </source>
</evidence>
<dbReference type="SUPFAM" id="SSF48179">
    <property type="entry name" value="6-phosphogluconate dehydrogenase C-terminal domain-like"/>
    <property type="match status" value="1"/>
</dbReference>
<keyword evidence="8 10" id="KW-0560">Oxidoreductase</keyword>
<dbReference type="OrthoDB" id="9804088at2"/>
<dbReference type="HAMAP" id="MF_00435">
    <property type="entry name" value="IlvC"/>
    <property type="match status" value="1"/>
</dbReference>
<comment type="cofactor">
    <cofactor evidence="10">
        <name>Mg(2+)</name>
        <dbReference type="ChEBI" id="CHEBI:18420"/>
    </cofactor>
    <text evidence="10">Binds 2 magnesium ions per subunit.</text>
</comment>
<gene>
    <name evidence="10" type="primary">ilvC</name>
    <name evidence="14" type="ORF">SAMN05444392_101857</name>
</gene>
<name>A0A1M4U7R8_9BACL</name>
<dbReference type="Proteomes" id="UP000184476">
    <property type="component" value="Unassembled WGS sequence"/>
</dbReference>
<dbReference type="Pfam" id="PF01450">
    <property type="entry name" value="KARI_C"/>
    <property type="match status" value="1"/>
</dbReference>
<feature type="binding site" evidence="10 11">
    <location>
        <position position="226"/>
    </location>
    <ligand>
        <name>Mg(2+)</name>
        <dbReference type="ChEBI" id="CHEBI:18420"/>
        <label>2</label>
    </ligand>
</feature>
<dbReference type="GO" id="GO:0050661">
    <property type="term" value="F:NADP binding"/>
    <property type="evidence" value="ECO:0007669"/>
    <property type="project" value="InterPro"/>
</dbReference>
<feature type="binding site" evidence="10 11">
    <location>
        <position position="190"/>
    </location>
    <ligand>
        <name>Mg(2+)</name>
        <dbReference type="ChEBI" id="CHEBI:18420"/>
        <label>2</label>
    </ligand>
</feature>
<protein>
    <recommendedName>
        <fullName evidence="10">Ketol-acid reductoisomerase (NADP(+))</fullName>
        <shortName evidence="10">KARI</shortName>
        <ecNumber evidence="10">1.1.1.86</ecNumber>
    </recommendedName>
    <alternativeName>
        <fullName evidence="10">Acetohydroxy-acid isomeroreductase</fullName>
        <shortName evidence="10">AHIR</shortName>
    </alternativeName>
    <alternativeName>
        <fullName evidence="10">Alpha-keto-beta-hydroxylacyl reductoisomerase</fullName>
    </alternativeName>
</protein>
<keyword evidence="6 10" id="KW-0479">Metal-binding</keyword>
<feature type="binding site" evidence="10 11">
    <location>
        <position position="190"/>
    </location>
    <ligand>
        <name>Mg(2+)</name>
        <dbReference type="ChEBI" id="CHEBI:18420"/>
        <label>1</label>
    </ligand>
</feature>
<evidence type="ECO:0000256" key="3">
    <source>
        <dbReference type="ARBA" id="ARBA00004885"/>
    </source>
</evidence>
<sequence length="330" mass="36535">MAKIYYKQDADLTHLQGKTVAIIGYGSQGHAHAQNLRDSGVKVIIGLRPGKSWDQAEQDGFDVFTVDEAAKRAQVIQILLPDELQKQVYEEQIKDHLNEGDALFFAHGFNIHFEQIIPPSNVDVVLAAPKGPGHLVRRVFVEGFGVPALIAVQQDATGKAKDLALAYAQGIGATRAGVLETTFKEETETDLFGEQAVLCGGVSELVKNGFQTLLEAGYQPEIAYFECMHELKLIVDLMYEKGLTGMRDSISNTAEYGDYVSGPRVIGDASRQAMKDVLTDIQNGTFAKKFIAENEQGRPWFAEKRKQEQSQELEQVGAKLREMMVWVESK</sequence>
<dbReference type="InterPro" id="IPR013023">
    <property type="entry name" value="KARI"/>
</dbReference>
<dbReference type="Gene3D" id="6.10.240.10">
    <property type="match status" value="1"/>
</dbReference>
<evidence type="ECO:0000259" key="12">
    <source>
        <dbReference type="PROSITE" id="PS51850"/>
    </source>
</evidence>
<keyword evidence="9 10" id="KW-0100">Branched-chain amino acid biosynthesis</keyword>
<organism evidence="14 15">
    <name type="scientific">Seinonella peptonophila</name>
    <dbReference type="NCBI Taxonomy" id="112248"/>
    <lineage>
        <taxon>Bacteria</taxon>
        <taxon>Bacillati</taxon>
        <taxon>Bacillota</taxon>
        <taxon>Bacilli</taxon>
        <taxon>Bacillales</taxon>
        <taxon>Thermoactinomycetaceae</taxon>
        <taxon>Seinonella</taxon>
    </lineage>
</organism>
<dbReference type="AlphaFoldDB" id="A0A1M4U7R8"/>
<dbReference type="InterPro" id="IPR014359">
    <property type="entry name" value="KARI_prok"/>
</dbReference>
<evidence type="ECO:0000256" key="6">
    <source>
        <dbReference type="ARBA" id="ARBA00022723"/>
    </source>
</evidence>
<evidence type="ECO:0000256" key="11">
    <source>
        <dbReference type="PROSITE-ProRule" id="PRU01198"/>
    </source>
</evidence>
<dbReference type="InterPro" id="IPR000506">
    <property type="entry name" value="KARI_C"/>
</dbReference>
<dbReference type="PROSITE" id="PS51851">
    <property type="entry name" value="KARI_C"/>
    <property type="match status" value="1"/>
</dbReference>
<dbReference type="InterPro" id="IPR013116">
    <property type="entry name" value="KARI_N"/>
</dbReference>
<evidence type="ECO:0000313" key="14">
    <source>
        <dbReference type="EMBL" id="SHE52755.1"/>
    </source>
</evidence>
<evidence type="ECO:0000256" key="2">
    <source>
        <dbReference type="ARBA" id="ARBA00004864"/>
    </source>
</evidence>
<keyword evidence="15" id="KW-1185">Reference proteome</keyword>
<evidence type="ECO:0000313" key="15">
    <source>
        <dbReference type="Proteomes" id="UP000184476"/>
    </source>
</evidence>
<dbReference type="SUPFAM" id="SSF51735">
    <property type="entry name" value="NAD(P)-binding Rossmann-fold domains"/>
    <property type="match status" value="1"/>
</dbReference>
<feature type="active site" evidence="10">
    <location>
        <position position="107"/>
    </location>
</feature>
<dbReference type="GO" id="GO:0004455">
    <property type="term" value="F:ketol-acid reductoisomerase activity"/>
    <property type="evidence" value="ECO:0007669"/>
    <property type="project" value="UniProtKB-UniRule"/>
</dbReference>
<dbReference type="PROSITE" id="PS51850">
    <property type="entry name" value="KARI_N"/>
    <property type="match status" value="1"/>
</dbReference>
<keyword evidence="5 10" id="KW-0028">Amino-acid biosynthesis</keyword>
<feature type="binding site" evidence="10 11">
    <location>
        <position position="230"/>
    </location>
    <ligand>
        <name>Mg(2+)</name>
        <dbReference type="ChEBI" id="CHEBI:18420"/>
        <label>2</label>
    </ligand>
</feature>
<evidence type="ECO:0000256" key="8">
    <source>
        <dbReference type="ARBA" id="ARBA00023002"/>
    </source>
</evidence>
<dbReference type="Gene3D" id="3.40.50.720">
    <property type="entry name" value="NAD(P)-binding Rossmann-like Domain"/>
    <property type="match status" value="1"/>
</dbReference>
<dbReference type="GO" id="GO:0000287">
    <property type="term" value="F:magnesium ion binding"/>
    <property type="evidence" value="ECO:0007669"/>
    <property type="project" value="UniProtKB-UniRule"/>
</dbReference>
<dbReference type="EC" id="1.1.1.86" evidence="10"/>
<comment type="catalytic activity">
    <reaction evidence="10">
        <text>(2R)-2,3-dihydroxy-3-methylbutanoate + NADP(+) = (2S)-2-acetolactate + NADPH + H(+)</text>
        <dbReference type="Rhea" id="RHEA:22068"/>
        <dbReference type="ChEBI" id="CHEBI:15378"/>
        <dbReference type="ChEBI" id="CHEBI:49072"/>
        <dbReference type="ChEBI" id="CHEBI:57783"/>
        <dbReference type="ChEBI" id="CHEBI:58349"/>
        <dbReference type="ChEBI" id="CHEBI:58476"/>
        <dbReference type="EC" id="1.1.1.86"/>
    </reaction>
</comment>
<feature type="binding site" evidence="10">
    <location>
        <position position="52"/>
    </location>
    <ligand>
        <name>NADP(+)</name>
        <dbReference type="ChEBI" id="CHEBI:58349"/>
    </ligand>
</feature>
<evidence type="ECO:0000256" key="7">
    <source>
        <dbReference type="ARBA" id="ARBA00022842"/>
    </source>
</evidence>
<feature type="domain" description="KARI C-terminal knotted" evidence="13">
    <location>
        <begin position="182"/>
        <end position="327"/>
    </location>
</feature>
<dbReference type="PIRSF" id="PIRSF000116">
    <property type="entry name" value="IlvC_gammaproteo"/>
    <property type="match status" value="1"/>
</dbReference>
<comment type="similarity">
    <text evidence="4 10 11">Belongs to the ketol-acid reductoisomerase family.</text>
</comment>
<reference evidence="14 15" key="1">
    <citation type="submission" date="2016-11" db="EMBL/GenBank/DDBJ databases">
        <authorList>
            <person name="Jaros S."/>
            <person name="Januszkiewicz K."/>
            <person name="Wedrychowicz H."/>
        </authorList>
    </citation>
    <scope>NUCLEOTIDE SEQUENCE [LARGE SCALE GENOMIC DNA]</scope>
    <source>
        <strain evidence="14 15">DSM 44666</strain>
    </source>
</reference>
<dbReference type="Pfam" id="PF07991">
    <property type="entry name" value="KARI_N"/>
    <property type="match status" value="1"/>
</dbReference>
<keyword evidence="7 10" id="KW-0460">Magnesium</keyword>
<dbReference type="NCBIfam" id="NF004017">
    <property type="entry name" value="PRK05479.1"/>
    <property type="match status" value="1"/>
</dbReference>
<proteinExistence type="inferred from homology"/>
<evidence type="ECO:0000259" key="13">
    <source>
        <dbReference type="PROSITE" id="PS51851"/>
    </source>
</evidence>
<feature type="binding site" evidence="10">
    <location>
        <begin position="25"/>
        <end position="28"/>
    </location>
    <ligand>
        <name>NADP(+)</name>
        <dbReference type="ChEBI" id="CHEBI:58349"/>
    </ligand>
</feature>
<dbReference type="NCBIfam" id="NF009940">
    <property type="entry name" value="PRK13403.1"/>
    <property type="match status" value="1"/>
</dbReference>
<feature type="binding site" evidence="10 11">
    <location>
        <position position="194"/>
    </location>
    <ligand>
        <name>Mg(2+)</name>
        <dbReference type="ChEBI" id="CHEBI:18420"/>
        <label>1</label>
    </ligand>
</feature>
<evidence type="ECO:0000256" key="4">
    <source>
        <dbReference type="ARBA" id="ARBA00010318"/>
    </source>
</evidence>
<dbReference type="RefSeq" id="WP_073152426.1">
    <property type="nucleotide sequence ID" value="NZ_FQVL01000001.1"/>
</dbReference>
<dbReference type="GO" id="GO:0016853">
    <property type="term" value="F:isomerase activity"/>
    <property type="evidence" value="ECO:0007669"/>
    <property type="project" value="UniProtKB-KW"/>
</dbReference>
<evidence type="ECO:0000256" key="1">
    <source>
        <dbReference type="ARBA" id="ARBA00002172"/>
    </source>
</evidence>
<evidence type="ECO:0000256" key="9">
    <source>
        <dbReference type="ARBA" id="ARBA00023304"/>
    </source>
</evidence>
<dbReference type="InterPro" id="IPR036291">
    <property type="entry name" value="NAD(P)-bd_dom_sf"/>
</dbReference>
<dbReference type="STRING" id="112248.SAMN05444392_101857"/>
<dbReference type="InterPro" id="IPR008927">
    <property type="entry name" value="6-PGluconate_DH-like_C_sf"/>
</dbReference>
<dbReference type="EMBL" id="FQVL01000001">
    <property type="protein sequence ID" value="SHE52755.1"/>
    <property type="molecule type" value="Genomic_DNA"/>
</dbReference>
<feature type="domain" description="KARI N-terminal Rossmann" evidence="12">
    <location>
        <begin position="2"/>
        <end position="181"/>
    </location>
</feature>
<keyword evidence="10" id="KW-0521">NADP</keyword>
<dbReference type="UniPathway" id="UPA00049">
    <property type="reaction ID" value="UER00060"/>
</dbReference>
<comment type="pathway">
    <text evidence="2 10">Amino-acid biosynthesis; L-valine biosynthesis; L-valine from pyruvate: step 2/4.</text>
</comment>
<dbReference type="GO" id="GO:0009099">
    <property type="term" value="P:L-valine biosynthetic process"/>
    <property type="evidence" value="ECO:0007669"/>
    <property type="project" value="UniProtKB-UniRule"/>
</dbReference>
<dbReference type="PANTHER" id="PTHR21371">
    <property type="entry name" value="KETOL-ACID REDUCTOISOMERASE, MITOCHONDRIAL"/>
    <property type="match status" value="1"/>
</dbReference>
<feature type="binding site" evidence="10">
    <location>
        <position position="48"/>
    </location>
    <ligand>
        <name>NADP(+)</name>
        <dbReference type="ChEBI" id="CHEBI:58349"/>
    </ligand>
</feature>
<dbReference type="UniPathway" id="UPA00047">
    <property type="reaction ID" value="UER00056"/>
</dbReference>
<comment type="function">
    <text evidence="1 10">Involved in the biosynthesis of branched-chain amino acids (BCAA). Catalyzes an alkyl-migration followed by a ketol-acid reduction of (S)-2-acetolactate (S2AL) to yield (R)-2,3-dihydroxy-isovalerate. In the isomerase reaction, S2AL is rearranged via a Mg-dependent methyl migration to produce 3-hydroxy-3-methyl-2-ketobutyrate (HMKB). In the reductase reaction, this 2-ketoacid undergoes a metal-dependent reduction by NADPH to yield (R)-2,3-dihydroxy-isovalerate.</text>
</comment>
<dbReference type="FunFam" id="3.40.50.720:FF:000023">
    <property type="entry name" value="Ketol-acid reductoisomerase (NADP(+))"/>
    <property type="match status" value="1"/>
</dbReference>
<feature type="binding site" evidence="10 11">
    <location>
        <position position="251"/>
    </location>
    <ligand>
        <name>substrate</name>
    </ligand>
</feature>
<dbReference type="GO" id="GO:0009097">
    <property type="term" value="P:isoleucine biosynthetic process"/>
    <property type="evidence" value="ECO:0007669"/>
    <property type="project" value="UniProtKB-UniRule"/>
</dbReference>
<comment type="pathway">
    <text evidence="3 10">Amino-acid biosynthesis; L-isoleucine biosynthesis; L-isoleucine from 2-oxobutanoate: step 2/4.</text>
</comment>
<dbReference type="GO" id="GO:0005829">
    <property type="term" value="C:cytosol"/>
    <property type="evidence" value="ECO:0007669"/>
    <property type="project" value="TreeGrafter"/>
</dbReference>
<accession>A0A1M4U7R8</accession>
<evidence type="ECO:0000256" key="10">
    <source>
        <dbReference type="HAMAP-Rule" id="MF_00435"/>
    </source>
</evidence>
<keyword evidence="14" id="KW-0413">Isomerase</keyword>
<comment type="caution">
    <text evidence="10">Lacks conserved residue(s) required for the propagation of feature annotation.</text>
</comment>
<feature type="binding site" evidence="10">
    <location>
        <position position="133"/>
    </location>
    <ligand>
        <name>NADP(+)</name>
        <dbReference type="ChEBI" id="CHEBI:58349"/>
    </ligand>
</feature>
<dbReference type="NCBIfam" id="TIGR00465">
    <property type="entry name" value="ilvC"/>
    <property type="match status" value="1"/>
</dbReference>
<dbReference type="PANTHER" id="PTHR21371:SF1">
    <property type="entry name" value="KETOL-ACID REDUCTOISOMERASE, MITOCHONDRIAL"/>
    <property type="match status" value="1"/>
</dbReference>